<comment type="caution">
    <text evidence="5">The sequence shown here is derived from an EMBL/GenBank/DDBJ whole genome shotgun (WGS) entry which is preliminary data.</text>
</comment>
<gene>
    <name evidence="5" type="ORF">HU200_033105</name>
</gene>
<sequence length="134" mass="13538">MGGRRKKGIKQKIKEKLPGGKKTNQPQPGTTAAGTFAPPQGPVDTYGQQGHAGTGVANTYVQPVQHGHAGTATNAYEHGHAGAAGTYGQPQAGTTGTYGQAGHAGVTGPVGTHGATGEKKGIMDKIKEKLPGHH</sequence>
<evidence type="ECO:0000256" key="4">
    <source>
        <dbReference type="SAM" id="MobiDB-lite"/>
    </source>
</evidence>
<feature type="compositionally biased region" description="Low complexity" evidence="4">
    <location>
        <begin position="81"/>
        <end position="104"/>
    </location>
</feature>
<evidence type="ECO:0000313" key="5">
    <source>
        <dbReference type="EMBL" id="KAF8701787.1"/>
    </source>
</evidence>
<comment type="similarity">
    <text evidence="1 3">Belongs to the plant dehydrin family.</text>
</comment>
<evidence type="ECO:0000256" key="1">
    <source>
        <dbReference type="ARBA" id="ARBA00008403"/>
    </source>
</evidence>
<dbReference type="GO" id="GO:0009737">
    <property type="term" value="P:response to abscisic acid"/>
    <property type="evidence" value="ECO:0007669"/>
    <property type="project" value="TreeGrafter"/>
</dbReference>
<dbReference type="PANTHER" id="PTHR33346">
    <property type="entry name" value="DEHYDRIN XERO 2-RELATED"/>
    <property type="match status" value="1"/>
</dbReference>
<feature type="compositionally biased region" description="Basic residues" evidence="4">
    <location>
        <begin position="1"/>
        <end position="11"/>
    </location>
</feature>
<accession>A0A835EKR8</accession>
<dbReference type="InterPro" id="IPR030513">
    <property type="entry name" value="Dehydrin_CS"/>
</dbReference>
<dbReference type="EMBL" id="JACEFO010001795">
    <property type="protein sequence ID" value="KAF8701787.1"/>
    <property type="molecule type" value="Genomic_DNA"/>
</dbReference>
<keyword evidence="2" id="KW-0346">Stress response</keyword>
<keyword evidence="6" id="KW-1185">Reference proteome</keyword>
<evidence type="ECO:0000256" key="2">
    <source>
        <dbReference type="ARBA" id="ARBA00023016"/>
    </source>
</evidence>
<dbReference type="PANTHER" id="PTHR33346:SF57">
    <property type="entry name" value="DEHYDRIN RAB16B"/>
    <property type="match status" value="1"/>
</dbReference>
<feature type="compositionally biased region" description="Polar residues" evidence="4">
    <location>
        <begin position="22"/>
        <end position="33"/>
    </location>
</feature>
<dbReference type="Pfam" id="PF00257">
    <property type="entry name" value="Dehydrin"/>
    <property type="match status" value="2"/>
</dbReference>
<dbReference type="OrthoDB" id="689118at2759"/>
<evidence type="ECO:0008006" key="7">
    <source>
        <dbReference type="Google" id="ProtNLM"/>
    </source>
</evidence>
<dbReference type="Proteomes" id="UP000636709">
    <property type="component" value="Unassembled WGS sequence"/>
</dbReference>
<evidence type="ECO:0000256" key="3">
    <source>
        <dbReference type="RuleBase" id="RU003995"/>
    </source>
</evidence>
<dbReference type="AlphaFoldDB" id="A0A835EKR8"/>
<dbReference type="GO" id="GO:0005829">
    <property type="term" value="C:cytosol"/>
    <property type="evidence" value="ECO:0007669"/>
    <property type="project" value="TreeGrafter"/>
</dbReference>
<feature type="compositionally biased region" description="Basic and acidic residues" evidence="4">
    <location>
        <begin position="116"/>
        <end position="134"/>
    </location>
</feature>
<protein>
    <recommendedName>
        <fullName evidence="7">Dehydrin</fullName>
    </recommendedName>
</protein>
<proteinExistence type="inferred from homology"/>
<dbReference type="GO" id="GO:0009631">
    <property type="term" value="P:cold acclimation"/>
    <property type="evidence" value="ECO:0007669"/>
    <property type="project" value="TreeGrafter"/>
</dbReference>
<dbReference type="GO" id="GO:0009414">
    <property type="term" value="P:response to water deprivation"/>
    <property type="evidence" value="ECO:0007669"/>
    <property type="project" value="TreeGrafter"/>
</dbReference>
<evidence type="ECO:0000313" key="6">
    <source>
        <dbReference type="Proteomes" id="UP000636709"/>
    </source>
</evidence>
<organism evidence="5 6">
    <name type="scientific">Digitaria exilis</name>
    <dbReference type="NCBI Taxonomy" id="1010633"/>
    <lineage>
        <taxon>Eukaryota</taxon>
        <taxon>Viridiplantae</taxon>
        <taxon>Streptophyta</taxon>
        <taxon>Embryophyta</taxon>
        <taxon>Tracheophyta</taxon>
        <taxon>Spermatophyta</taxon>
        <taxon>Magnoliopsida</taxon>
        <taxon>Liliopsida</taxon>
        <taxon>Poales</taxon>
        <taxon>Poaceae</taxon>
        <taxon>PACMAD clade</taxon>
        <taxon>Panicoideae</taxon>
        <taxon>Panicodae</taxon>
        <taxon>Paniceae</taxon>
        <taxon>Anthephorinae</taxon>
        <taxon>Digitaria</taxon>
    </lineage>
</organism>
<dbReference type="PROSITE" id="PS00823">
    <property type="entry name" value="DEHYDRIN_2"/>
    <property type="match status" value="1"/>
</dbReference>
<feature type="region of interest" description="Disordered" evidence="4">
    <location>
        <begin position="1"/>
        <end position="134"/>
    </location>
</feature>
<dbReference type="InterPro" id="IPR000167">
    <property type="entry name" value="Dehydrin"/>
</dbReference>
<name>A0A835EKR8_9POAL</name>
<reference evidence="5" key="1">
    <citation type="submission" date="2020-07" db="EMBL/GenBank/DDBJ databases">
        <title>Genome sequence and genetic diversity analysis of an under-domesticated orphan crop, white fonio (Digitaria exilis).</title>
        <authorList>
            <person name="Bennetzen J.L."/>
            <person name="Chen S."/>
            <person name="Ma X."/>
            <person name="Wang X."/>
            <person name="Yssel A.E.J."/>
            <person name="Chaluvadi S.R."/>
            <person name="Johnson M."/>
            <person name="Gangashetty P."/>
            <person name="Hamidou F."/>
            <person name="Sanogo M.D."/>
            <person name="Zwaenepoel A."/>
            <person name="Wallace J."/>
            <person name="Van De Peer Y."/>
            <person name="Van Deynze A."/>
        </authorList>
    </citation>
    <scope>NUCLEOTIDE SEQUENCE</scope>
    <source>
        <tissue evidence="5">Leaves</tissue>
    </source>
</reference>